<feature type="domain" description="AtPDCT1/2 transmembrane" evidence="2">
    <location>
        <begin position="25"/>
        <end position="110"/>
    </location>
</feature>
<feature type="transmembrane region" description="Helical" evidence="1">
    <location>
        <begin position="77"/>
        <end position="98"/>
    </location>
</feature>
<dbReference type="InterPro" id="IPR055311">
    <property type="entry name" value="PDCT1/2-like"/>
</dbReference>
<evidence type="ECO:0000259" key="2">
    <source>
        <dbReference type="Pfam" id="PF24788"/>
    </source>
</evidence>
<dbReference type="AlphaFoldDB" id="A0A816H2S3"/>
<accession>A0A816H2S3</accession>
<evidence type="ECO:0000313" key="4">
    <source>
        <dbReference type="Proteomes" id="UP000663828"/>
    </source>
</evidence>
<proteinExistence type="predicted"/>
<organism evidence="3 4">
    <name type="scientific">Adineta ricciae</name>
    <name type="common">Rotifer</name>
    <dbReference type="NCBI Taxonomy" id="249248"/>
    <lineage>
        <taxon>Eukaryota</taxon>
        <taxon>Metazoa</taxon>
        <taxon>Spiralia</taxon>
        <taxon>Gnathifera</taxon>
        <taxon>Rotifera</taxon>
        <taxon>Eurotatoria</taxon>
        <taxon>Bdelloidea</taxon>
        <taxon>Adinetida</taxon>
        <taxon>Adinetidae</taxon>
        <taxon>Adineta</taxon>
    </lineage>
</organism>
<sequence>MICMIAFIEFHSDHRPMNETFSMIDFGFKITQKLHDYLENHQILHHWLAFLNTIGVDFLLIYTIFVIGYWQRRPGIVIVEAFIFLFRLLCGLLTQLPYSNEYLSSEHDFPDCLTNQLGHSTKFLNQREHSSFF</sequence>
<feature type="non-terminal residue" evidence="3">
    <location>
        <position position="133"/>
    </location>
</feature>
<dbReference type="PANTHER" id="PTHR34674:SF1">
    <property type="entry name" value="PHOSPHATIDYLCHOLINE:DIACYLGLYCEROL CHOLINEPHOSPHOTRANSFERASE 1-RELATED"/>
    <property type="match status" value="1"/>
</dbReference>
<keyword evidence="1" id="KW-0472">Membrane</keyword>
<dbReference type="EMBL" id="CAJNOR010015767">
    <property type="protein sequence ID" value="CAF1683210.1"/>
    <property type="molecule type" value="Genomic_DNA"/>
</dbReference>
<evidence type="ECO:0000256" key="1">
    <source>
        <dbReference type="SAM" id="Phobius"/>
    </source>
</evidence>
<dbReference type="Pfam" id="PF24788">
    <property type="entry name" value="AtPDCT1_2"/>
    <property type="match status" value="1"/>
</dbReference>
<keyword evidence="4" id="KW-1185">Reference proteome</keyword>
<name>A0A816H2S3_ADIRI</name>
<keyword evidence="1" id="KW-1133">Transmembrane helix</keyword>
<evidence type="ECO:0000313" key="3">
    <source>
        <dbReference type="EMBL" id="CAF1683210.1"/>
    </source>
</evidence>
<comment type="caution">
    <text evidence="3">The sequence shown here is derived from an EMBL/GenBank/DDBJ whole genome shotgun (WGS) entry which is preliminary data.</text>
</comment>
<dbReference type="InterPro" id="IPR056361">
    <property type="entry name" value="AtPDCT1_2_TM_dom"/>
</dbReference>
<protein>
    <recommendedName>
        <fullName evidence="2">AtPDCT1/2 transmembrane domain-containing protein</fullName>
    </recommendedName>
</protein>
<dbReference type="Proteomes" id="UP000663828">
    <property type="component" value="Unassembled WGS sequence"/>
</dbReference>
<feature type="transmembrane region" description="Helical" evidence="1">
    <location>
        <begin position="47"/>
        <end position="70"/>
    </location>
</feature>
<keyword evidence="1" id="KW-0812">Transmembrane</keyword>
<reference evidence="3" key="1">
    <citation type="submission" date="2021-02" db="EMBL/GenBank/DDBJ databases">
        <authorList>
            <person name="Nowell W R."/>
        </authorList>
    </citation>
    <scope>NUCLEOTIDE SEQUENCE</scope>
</reference>
<gene>
    <name evidence="3" type="ORF">XAT740_LOCUS61125</name>
</gene>
<dbReference type="PANTHER" id="PTHR34674">
    <property type="entry name" value="PHOSPHATIDYLCHOLINE:DIACYLGLYCEROL CHOLINEPHOSPHOTRANSFERASE 1-RELATED"/>
    <property type="match status" value="1"/>
</dbReference>